<dbReference type="Gene3D" id="3.30.1380.10">
    <property type="match status" value="1"/>
</dbReference>
<accession>A0A0T9Q4J1</accession>
<keyword evidence="2" id="KW-0378">Hydrolase</keyword>
<protein>
    <submittedName>
        <fullName evidence="2">Peptidase M15B and M15C DD-carboxypeptidase VanY/endolysin</fullName>
    </submittedName>
</protein>
<gene>
    <name evidence="2" type="ORF">ERS008529_02538</name>
    <name evidence="3" type="ORF">ERS137968_03627</name>
</gene>
<evidence type="ECO:0000313" key="4">
    <source>
        <dbReference type="Proteomes" id="UP000044625"/>
    </source>
</evidence>
<proteinExistence type="predicted"/>
<evidence type="ECO:0000259" key="1">
    <source>
        <dbReference type="Pfam" id="PF13539"/>
    </source>
</evidence>
<dbReference type="InterPro" id="IPR039561">
    <property type="entry name" value="Peptidase_M15C"/>
</dbReference>
<dbReference type="Pfam" id="PF13539">
    <property type="entry name" value="Peptidase_M15_4"/>
    <property type="match status" value="1"/>
</dbReference>
<evidence type="ECO:0000313" key="3">
    <source>
        <dbReference type="EMBL" id="CRY68513.1"/>
    </source>
</evidence>
<sequence length="99" mass="11096">MFTIYWAFCAVYLVRCALELSAVDFGVIEGLRPVERQKELVASGKSQTMNSRHLTGHAIDVFAYPTSAGSWEWKYYEQIASAFKQASKDIGVPIEWGGD</sequence>
<keyword evidence="4" id="KW-1185">Reference proteome</keyword>
<feature type="domain" description="Peptidase M15C" evidence="1">
    <location>
        <begin position="46"/>
        <end position="99"/>
    </location>
</feature>
<dbReference type="EMBL" id="CQAZ01000021">
    <property type="protein sequence ID" value="CNH94155.1"/>
    <property type="molecule type" value="Genomic_DNA"/>
</dbReference>
<organism evidence="2 5">
    <name type="scientific">Yersinia pekkanenii</name>
    <dbReference type="NCBI Taxonomy" id="1288385"/>
    <lineage>
        <taxon>Bacteria</taxon>
        <taxon>Pseudomonadati</taxon>
        <taxon>Pseudomonadota</taxon>
        <taxon>Gammaproteobacteria</taxon>
        <taxon>Enterobacterales</taxon>
        <taxon>Yersiniaceae</taxon>
        <taxon>Yersinia</taxon>
    </lineage>
</organism>
<dbReference type="InterPro" id="IPR009045">
    <property type="entry name" value="Zn_M74/Hedgehog-like"/>
</dbReference>
<reference evidence="2" key="1">
    <citation type="submission" date="2015-03" db="EMBL/GenBank/DDBJ databases">
        <authorList>
            <person name="Murphy D."/>
        </authorList>
    </citation>
    <scope>NUCLEOTIDE SEQUENCE [LARGE SCALE GENOMIC DNA]</scope>
    <source>
        <strain evidence="2">A125KOH2</strain>
    </source>
</reference>
<evidence type="ECO:0000313" key="2">
    <source>
        <dbReference type="EMBL" id="CNH94155.1"/>
    </source>
</evidence>
<dbReference type="GO" id="GO:0004180">
    <property type="term" value="F:carboxypeptidase activity"/>
    <property type="evidence" value="ECO:0007669"/>
    <property type="project" value="UniProtKB-KW"/>
</dbReference>
<dbReference type="Proteomes" id="UP000044625">
    <property type="component" value="Unassembled WGS sequence"/>
</dbReference>
<dbReference type="STRING" id="1288385.ERS137968_03627"/>
<dbReference type="EMBL" id="CWJL01000022">
    <property type="protein sequence ID" value="CRY68513.1"/>
    <property type="molecule type" value="Genomic_DNA"/>
</dbReference>
<keyword evidence="2" id="KW-0121">Carboxypeptidase</keyword>
<dbReference type="AlphaFoldDB" id="A0A0T9Q4J1"/>
<reference evidence="5" key="2">
    <citation type="submission" date="2015-03" db="EMBL/GenBank/DDBJ databases">
        <authorList>
            <consortium name="Pathogen Informatics"/>
        </authorList>
    </citation>
    <scope>NUCLEOTIDE SEQUENCE [LARGE SCALE GENOMIC DNA]</scope>
    <source>
        <strain evidence="5">A125KOH2</strain>
    </source>
</reference>
<dbReference type="Proteomes" id="UP000045840">
    <property type="component" value="Unassembled WGS sequence"/>
</dbReference>
<evidence type="ECO:0000313" key="5">
    <source>
        <dbReference type="Proteomes" id="UP000045840"/>
    </source>
</evidence>
<dbReference type="SUPFAM" id="SSF55166">
    <property type="entry name" value="Hedgehog/DD-peptidase"/>
    <property type="match status" value="1"/>
</dbReference>
<name>A0A0T9Q4J1_9GAMM</name>
<keyword evidence="2" id="KW-0645">Protease</keyword>
<reference evidence="3 4" key="3">
    <citation type="submission" date="2015-03" db="EMBL/GenBank/DDBJ databases">
        <authorList>
            <consortium name="Pathogen Informatics"/>
            <person name="Murphy D."/>
        </authorList>
    </citation>
    <scope>NUCLEOTIDE SEQUENCE [LARGE SCALE GENOMIC DNA]</scope>
    <source>
        <strain evidence="3">Type strain: CIP110230</strain>
        <strain evidence="4">type strain: CIP110230</strain>
    </source>
</reference>